<feature type="region of interest" description="Disordered" evidence="1">
    <location>
        <begin position="149"/>
        <end position="316"/>
    </location>
</feature>
<evidence type="ECO:0000313" key="3">
    <source>
        <dbReference type="Proteomes" id="UP000750502"/>
    </source>
</evidence>
<organism evidence="2 3">
    <name type="scientific">Fusarium xylarioides</name>
    <dbReference type="NCBI Taxonomy" id="221167"/>
    <lineage>
        <taxon>Eukaryota</taxon>
        <taxon>Fungi</taxon>
        <taxon>Dikarya</taxon>
        <taxon>Ascomycota</taxon>
        <taxon>Pezizomycotina</taxon>
        <taxon>Sordariomycetes</taxon>
        <taxon>Hypocreomycetidae</taxon>
        <taxon>Hypocreales</taxon>
        <taxon>Nectriaceae</taxon>
        <taxon>Fusarium</taxon>
        <taxon>Fusarium fujikuroi species complex</taxon>
    </lineage>
</organism>
<feature type="region of interest" description="Disordered" evidence="1">
    <location>
        <begin position="717"/>
        <end position="740"/>
    </location>
</feature>
<accession>A0A9P7HML9</accession>
<feature type="compositionally biased region" description="Polar residues" evidence="1">
    <location>
        <begin position="295"/>
        <end position="316"/>
    </location>
</feature>
<reference evidence="2" key="1">
    <citation type="journal article" date="2020" name="bioRxiv">
        <title>Historical genomics reveals the evolutionary mechanisms behind multiple outbreaks of the host-specific coffee wilt pathogen Fusarium xylarioides.</title>
        <authorList>
            <person name="Peck D."/>
            <person name="Nowell R.W."/>
            <person name="Flood J."/>
            <person name="Ryan M.J."/>
            <person name="Barraclough T.G."/>
        </authorList>
    </citation>
    <scope>NUCLEOTIDE SEQUENCE</scope>
    <source>
        <strain evidence="2">IMI 127659i</strain>
    </source>
</reference>
<proteinExistence type="predicted"/>
<dbReference type="Proteomes" id="UP000750502">
    <property type="component" value="Unassembled WGS sequence"/>
</dbReference>
<dbReference type="AlphaFoldDB" id="A0A9P7HML9"/>
<dbReference type="OrthoDB" id="4835412at2759"/>
<feature type="compositionally biased region" description="Polar residues" evidence="1">
    <location>
        <begin position="228"/>
        <end position="240"/>
    </location>
</feature>
<feature type="compositionally biased region" description="Polar residues" evidence="1">
    <location>
        <begin position="207"/>
        <end position="220"/>
    </location>
</feature>
<evidence type="ECO:0000256" key="1">
    <source>
        <dbReference type="SAM" id="MobiDB-lite"/>
    </source>
</evidence>
<gene>
    <name evidence="2" type="ORF">H9Q72_008561</name>
</gene>
<dbReference type="EMBL" id="JADFTT010000313">
    <property type="protein sequence ID" value="KAG5763338.1"/>
    <property type="molecule type" value="Genomic_DNA"/>
</dbReference>
<name>A0A9P7HML9_9HYPO</name>
<comment type="caution">
    <text evidence="2">The sequence shown here is derived from an EMBL/GenBank/DDBJ whole genome shotgun (WGS) entry which is preliminary data.</text>
</comment>
<protein>
    <submittedName>
        <fullName evidence="2">Uncharacterized protein</fullName>
    </submittedName>
</protein>
<keyword evidence="3" id="KW-1185">Reference proteome</keyword>
<sequence length="740" mass="83426">MLKIQLKTEALKALYEQWTLEISEIKSPERQYREKRQVLLSNYSNELSQLRQHSPDPDEYARRSETILEHAGDLRELEIQYQSSVTLLGRQFAERLEAANKRLACHLFQTLGDTLWDHSVSTVLNQCLKQCLRPKEPTVEADRAEALLEARNDQDTDPDITLEEPIYLKGDQSQGSRPIADNSGRQDRALAQASALTEARVSVPRETLNQHQSEVHQTPPFQERESASHSYLVTNGQCASSPPAVQAPTPSPSRESSRSSDNVIDSQARPGSIAMPASETNLGQNGGRARLDMWPSSQIPNQSASSTKGAEALNNNPGEQWTDSLVAHLCAPLKRLQAEASNRKQKRQKLPIEPPNIPRERIIAFEQVFQDGNAQTKYIIVQHPPEFGHWYILECKEHNKHFYEDPIRGASRHLIGQEHGLKGDHSLAVKMLGTRVLYCNEKLPAKNNRITMQSFPQVAGPTNVIPENRTKGDPPCDVDIIPVVGKIYATKFPKLSHAYPILVLPWTAFDHFPHMKQLLRDTPPCFLFDEAVDRYPRGWTKDYEDGGSRFKDRAYPVVYFHKEKFPEHCNVGWVPITNFKVYDPEHTEVACSKLVDRYLQNKDPRLAPKYHHSTDASIVILDDDDGEDAQMQVEDRNVNPRAFDPSASKRDGTDVPRPQIDTQESNTVPGPMARIEYPFVSGGSGDMRNTESRTSLAVTSISKQPVVNVVELGEVHAESAFNRPAPRNEDTYSRVSLRPS</sequence>
<feature type="region of interest" description="Disordered" evidence="1">
    <location>
        <begin position="632"/>
        <end position="674"/>
    </location>
</feature>
<reference evidence="2" key="2">
    <citation type="submission" date="2020-10" db="EMBL/GenBank/DDBJ databases">
        <authorList>
            <person name="Peck L.D."/>
            <person name="Nowell R.W."/>
            <person name="Flood J."/>
            <person name="Ryan M.J."/>
            <person name="Barraclough T.G."/>
        </authorList>
    </citation>
    <scope>NUCLEOTIDE SEQUENCE</scope>
    <source>
        <strain evidence="2">IMI 127659i</strain>
    </source>
</reference>
<evidence type="ECO:0000313" key="2">
    <source>
        <dbReference type="EMBL" id="KAG5763338.1"/>
    </source>
</evidence>